<proteinExistence type="evidence at transcript level"/>
<feature type="compositionally biased region" description="Basic and acidic residues" evidence="6">
    <location>
        <begin position="202"/>
        <end position="216"/>
    </location>
</feature>
<dbReference type="SUPFAM" id="SSF46458">
    <property type="entry name" value="Globin-like"/>
    <property type="match status" value="1"/>
</dbReference>
<dbReference type="AlphaFoldDB" id="A0A0K1NW59"/>
<feature type="compositionally biased region" description="Pro residues" evidence="6">
    <location>
        <begin position="224"/>
        <end position="234"/>
    </location>
</feature>
<evidence type="ECO:0000256" key="5">
    <source>
        <dbReference type="RuleBase" id="RU000356"/>
    </source>
</evidence>
<dbReference type="InterPro" id="IPR009050">
    <property type="entry name" value="Globin-like_sf"/>
</dbReference>
<dbReference type="GO" id="GO:0046872">
    <property type="term" value="F:metal ion binding"/>
    <property type="evidence" value="ECO:0007669"/>
    <property type="project" value="UniProtKB-KW"/>
</dbReference>
<keyword evidence="5" id="KW-0561">Oxygen transport</keyword>
<dbReference type="EMBL" id="KP056824">
    <property type="protein sequence ID" value="AKU74647.1"/>
    <property type="molecule type" value="mRNA"/>
</dbReference>
<reference evidence="8" key="1">
    <citation type="journal article" date="2015" name="Mol. Biol. Evol.">
        <title>Ancient Duplications and Expression Divergence in the Globin Gene Superfamily of Vertebrates: Insights from the Elephant Shark Genome and Transcriptome.</title>
        <authorList>
            <person name="Opazo J.C."/>
            <person name="Lee A.P."/>
            <person name="Hoffmann F.G."/>
            <person name="Toloza-Villalobos J."/>
            <person name="Burmester T."/>
            <person name="Venkatesh B."/>
            <person name="Storz J.F."/>
        </authorList>
    </citation>
    <scope>NUCLEOTIDE SEQUENCE</scope>
</reference>
<dbReference type="PANTHER" id="PTHR46458">
    <property type="entry name" value="BLR2807 PROTEIN"/>
    <property type="match status" value="1"/>
</dbReference>
<evidence type="ECO:0000256" key="4">
    <source>
        <dbReference type="ARBA" id="ARBA00023004"/>
    </source>
</evidence>
<dbReference type="InterPro" id="IPR012292">
    <property type="entry name" value="Globin/Proto"/>
</dbReference>
<organism evidence="8">
    <name type="scientific">Callorhinchus milii</name>
    <name type="common">Ghost shark</name>
    <dbReference type="NCBI Taxonomy" id="7868"/>
    <lineage>
        <taxon>Eukaryota</taxon>
        <taxon>Metazoa</taxon>
        <taxon>Chordata</taxon>
        <taxon>Craniata</taxon>
        <taxon>Vertebrata</taxon>
        <taxon>Chondrichthyes</taxon>
        <taxon>Holocephali</taxon>
        <taxon>Chimaeriformes</taxon>
        <taxon>Callorhinchidae</taxon>
        <taxon>Callorhinchus</taxon>
    </lineage>
</organism>
<dbReference type="GO" id="GO:0005344">
    <property type="term" value="F:oxygen carrier activity"/>
    <property type="evidence" value="ECO:0007669"/>
    <property type="project" value="UniProtKB-KW"/>
</dbReference>
<dbReference type="GO" id="GO:0019825">
    <property type="term" value="F:oxygen binding"/>
    <property type="evidence" value="ECO:0007669"/>
    <property type="project" value="InterPro"/>
</dbReference>
<accession>A0A0K1NW59</accession>
<keyword evidence="5" id="KW-0813">Transport</keyword>
<evidence type="ECO:0000259" key="7">
    <source>
        <dbReference type="PROSITE" id="PS01033"/>
    </source>
</evidence>
<feature type="region of interest" description="Disordered" evidence="6">
    <location>
        <begin position="202"/>
        <end position="234"/>
    </location>
</feature>
<dbReference type="GO" id="GO:0020037">
    <property type="term" value="F:heme binding"/>
    <property type="evidence" value="ECO:0007669"/>
    <property type="project" value="InterPro"/>
</dbReference>
<feature type="domain" description="Globin" evidence="7">
    <location>
        <begin position="53"/>
        <end position="200"/>
    </location>
</feature>
<dbReference type="Gene3D" id="1.10.490.10">
    <property type="entry name" value="Globins"/>
    <property type="match status" value="1"/>
</dbReference>
<comment type="similarity">
    <text evidence="1 5">Belongs to the globin family.</text>
</comment>
<protein>
    <submittedName>
        <fullName evidence="8">GbX2</fullName>
    </submittedName>
</protein>
<dbReference type="InterPro" id="IPR000971">
    <property type="entry name" value="Globin"/>
</dbReference>
<dbReference type="Pfam" id="PF00042">
    <property type="entry name" value="Globin"/>
    <property type="match status" value="1"/>
</dbReference>
<evidence type="ECO:0000313" key="8">
    <source>
        <dbReference type="EMBL" id="AKU74647.1"/>
    </source>
</evidence>
<sequence length="234" mass="26664">MGCALSGPEEEPERASPDGKGSGMGDGSERANESGLGHGETKAEAVCSRLPLTLSVEQKDLVRQSWERLHQDIARVGIVLFIGLFETHPECKEVFFRFRDIELQQLKTRKELQSHGLRVMSFIEKSVARLGQEEKLEQLIFDLGRSHQRYNVDPKYYEFVGKEFIDAVKPILKEEWTTEVEGAWKCLFLYLTTMMKMGYEDEKERGGGKRVGDRHQLKVTSPTLTPPSPHKVRL</sequence>
<evidence type="ECO:0000256" key="3">
    <source>
        <dbReference type="ARBA" id="ARBA00022723"/>
    </source>
</evidence>
<evidence type="ECO:0000256" key="1">
    <source>
        <dbReference type="ARBA" id="ARBA00008705"/>
    </source>
</evidence>
<evidence type="ECO:0000256" key="6">
    <source>
        <dbReference type="SAM" id="MobiDB-lite"/>
    </source>
</evidence>
<feature type="region of interest" description="Disordered" evidence="6">
    <location>
        <begin position="1"/>
        <end position="40"/>
    </location>
</feature>
<dbReference type="PROSITE" id="PS01033">
    <property type="entry name" value="GLOBIN"/>
    <property type="match status" value="1"/>
</dbReference>
<name>A0A0K1NW59_CALMI</name>
<evidence type="ECO:0000256" key="2">
    <source>
        <dbReference type="ARBA" id="ARBA00022617"/>
    </source>
</evidence>
<dbReference type="InterPro" id="IPR050532">
    <property type="entry name" value="Globin-like_OT"/>
</dbReference>
<keyword evidence="2 5" id="KW-0349">Heme</keyword>
<dbReference type="PANTHER" id="PTHR46458:SF2">
    <property type="entry name" value="X GLOBIN"/>
    <property type="match status" value="1"/>
</dbReference>
<keyword evidence="3" id="KW-0479">Metal-binding</keyword>
<dbReference type="PRINTS" id="PR00188">
    <property type="entry name" value="PLANTGLOBIN"/>
</dbReference>
<keyword evidence="4" id="KW-0408">Iron</keyword>